<evidence type="ECO:0000313" key="7">
    <source>
        <dbReference type="EMBL" id="GHF14183.1"/>
    </source>
</evidence>
<feature type="domain" description="Cyclic nucleotide-binding" evidence="6">
    <location>
        <begin position="363"/>
        <end position="415"/>
    </location>
</feature>
<feature type="transmembrane region" description="Helical" evidence="5">
    <location>
        <begin position="120"/>
        <end position="142"/>
    </location>
</feature>
<reference evidence="7" key="1">
    <citation type="journal article" date="2014" name="Int. J. Syst. Evol. Microbiol.">
        <title>Complete genome sequence of Corynebacterium casei LMG S-19264T (=DSM 44701T), isolated from a smear-ripened cheese.</title>
        <authorList>
            <consortium name="US DOE Joint Genome Institute (JGI-PGF)"/>
            <person name="Walter F."/>
            <person name="Albersmeier A."/>
            <person name="Kalinowski J."/>
            <person name="Ruckert C."/>
        </authorList>
    </citation>
    <scope>NUCLEOTIDE SEQUENCE</scope>
    <source>
        <strain evidence="7">CGMCC 1.16548</strain>
    </source>
</reference>
<dbReference type="SMART" id="SM00100">
    <property type="entry name" value="cNMP"/>
    <property type="match status" value="1"/>
</dbReference>
<evidence type="ECO:0000256" key="4">
    <source>
        <dbReference type="ARBA" id="ARBA00023136"/>
    </source>
</evidence>
<dbReference type="InterPro" id="IPR000595">
    <property type="entry name" value="cNMP-bd_dom"/>
</dbReference>
<sequence>MIEILADIAAEPWFWPAVSVIVGLPIVLLVLGEVHTAMVRRDSPGTRIVLLIRNVLAPLGAIIILFTQIPQEAGNAEFTWPKVAATAFGFVLILVLLNGLNLAIFVTAKQGTWRNRLPSIFVDIARVLLIAICLAVLFGWIWNADIGGFFTALGIGSIVIGLALQNAVGSVLSGLFLLFEQPFEIGDYIVTPDGRGRVIAVNWRATHLDTSNGILVIPNSTLSGASFTNLSQATSPFEASDIVRFATDDPPQLVIDVLVEVASGLPERHPDETPYAIPLGKSKYEINFALTSPARRYMSLGLFRKRLWYAARRAGLHLDRDLTDNFATPQRTREHLTRLAPRFYLSVPEALALVERGACLQQYGEGEIVQRADTVPDGVRIIISGNVELSVPASRGAMLPVGKLGRDDVLGVTALTRQVAGAEVVALVDLAVLFVPLAVIDELVRSHPDLARDMGQAIDARHQLVAQALRDAGEPPPVSLPVG</sequence>
<evidence type="ECO:0000256" key="2">
    <source>
        <dbReference type="ARBA" id="ARBA00022692"/>
    </source>
</evidence>
<keyword evidence="3 5" id="KW-1133">Transmembrane helix</keyword>
<dbReference type="GO" id="GO:0055085">
    <property type="term" value="P:transmembrane transport"/>
    <property type="evidence" value="ECO:0007669"/>
    <property type="project" value="InterPro"/>
</dbReference>
<dbReference type="EMBL" id="BNAI01000002">
    <property type="protein sequence ID" value="GHF14183.1"/>
    <property type="molecule type" value="Genomic_DNA"/>
</dbReference>
<dbReference type="Gene3D" id="1.10.287.1260">
    <property type="match status" value="1"/>
</dbReference>
<dbReference type="PANTHER" id="PTHR30566:SF25">
    <property type="entry name" value="INNER MEMBRANE PROTEIN"/>
    <property type="match status" value="1"/>
</dbReference>
<gene>
    <name evidence="7" type="ORF">GCM10011600_13890</name>
</gene>
<dbReference type="Gene3D" id="2.30.30.60">
    <property type="match status" value="1"/>
</dbReference>
<dbReference type="Pfam" id="PF00027">
    <property type="entry name" value="cNMP_binding"/>
    <property type="match status" value="1"/>
</dbReference>
<comment type="caution">
    <text evidence="7">The sequence shown here is derived from an EMBL/GenBank/DDBJ whole genome shotgun (WGS) entry which is preliminary data.</text>
</comment>
<dbReference type="GO" id="GO:0016020">
    <property type="term" value="C:membrane"/>
    <property type="evidence" value="ECO:0007669"/>
    <property type="project" value="UniProtKB-SubCell"/>
</dbReference>
<evidence type="ECO:0000256" key="5">
    <source>
        <dbReference type="SAM" id="Phobius"/>
    </source>
</evidence>
<feature type="transmembrane region" description="Helical" evidence="5">
    <location>
        <begin position="87"/>
        <end position="108"/>
    </location>
</feature>
<comment type="subcellular location">
    <subcellularLocation>
        <location evidence="1">Membrane</location>
    </subcellularLocation>
</comment>
<dbReference type="CDD" id="cd00038">
    <property type="entry name" value="CAP_ED"/>
    <property type="match status" value="1"/>
</dbReference>
<dbReference type="Pfam" id="PF00924">
    <property type="entry name" value="MS_channel_2nd"/>
    <property type="match status" value="1"/>
</dbReference>
<keyword evidence="4 5" id="KW-0472">Membrane</keyword>
<dbReference type="InterPro" id="IPR014710">
    <property type="entry name" value="RmlC-like_jellyroll"/>
</dbReference>
<accession>A0A8J3M3Y0</accession>
<dbReference type="Proteomes" id="UP000617531">
    <property type="component" value="Unassembled WGS sequence"/>
</dbReference>
<name>A0A8J3M3Y0_9MICO</name>
<dbReference type="InterPro" id="IPR023408">
    <property type="entry name" value="MscS_beta-dom_sf"/>
</dbReference>
<evidence type="ECO:0000313" key="8">
    <source>
        <dbReference type="Proteomes" id="UP000617531"/>
    </source>
</evidence>
<keyword evidence="8" id="KW-1185">Reference proteome</keyword>
<dbReference type="InterPro" id="IPR006685">
    <property type="entry name" value="MscS_channel_2nd"/>
</dbReference>
<dbReference type="SUPFAM" id="SSF51206">
    <property type="entry name" value="cAMP-binding domain-like"/>
    <property type="match status" value="1"/>
</dbReference>
<feature type="transmembrane region" description="Helical" evidence="5">
    <location>
        <begin position="13"/>
        <end position="36"/>
    </location>
</feature>
<organism evidence="7 8">
    <name type="scientific">Pseudolysinimonas yzui</name>
    <dbReference type="NCBI Taxonomy" id="2708254"/>
    <lineage>
        <taxon>Bacteria</taxon>
        <taxon>Bacillati</taxon>
        <taxon>Actinomycetota</taxon>
        <taxon>Actinomycetes</taxon>
        <taxon>Micrococcales</taxon>
        <taxon>Microbacteriaceae</taxon>
        <taxon>Pseudolysinimonas</taxon>
    </lineage>
</organism>
<keyword evidence="2 5" id="KW-0812">Transmembrane</keyword>
<dbReference type="SUPFAM" id="SSF50182">
    <property type="entry name" value="Sm-like ribonucleoproteins"/>
    <property type="match status" value="1"/>
</dbReference>
<dbReference type="AlphaFoldDB" id="A0A8J3M3Y0"/>
<feature type="transmembrane region" description="Helical" evidence="5">
    <location>
        <begin position="148"/>
        <end position="179"/>
    </location>
</feature>
<proteinExistence type="predicted"/>
<dbReference type="Gene3D" id="2.60.120.10">
    <property type="entry name" value="Jelly Rolls"/>
    <property type="match status" value="1"/>
</dbReference>
<protein>
    <submittedName>
        <fullName evidence="7">Membrane protein</fullName>
    </submittedName>
</protein>
<evidence type="ECO:0000256" key="1">
    <source>
        <dbReference type="ARBA" id="ARBA00004370"/>
    </source>
</evidence>
<dbReference type="PROSITE" id="PS50042">
    <property type="entry name" value="CNMP_BINDING_3"/>
    <property type="match status" value="1"/>
</dbReference>
<dbReference type="InterPro" id="IPR018490">
    <property type="entry name" value="cNMP-bd_dom_sf"/>
</dbReference>
<evidence type="ECO:0000256" key="3">
    <source>
        <dbReference type="ARBA" id="ARBA00022989"/>
    </source>
</evidence>
<dbReference type="RefSeq" id="WP_191282744.1">
    <property type="nucleotide sequence ID" value="NZ_BNAI01000002.1"/>
</dbReference>
<dbReference type="PANTHER" id="PTHR30566">
    <property type="entry name" value="YNAI-RELATED MECHANOSENSITIVE ION CHANNEL"/>
    <property type="match status" value="1"/>
</dbReference>
<evidence type="ECO:0000259" key="6">
    <source>
        <dbReference type="PROSITE" id="PS50042"/>
    </source>
</evidence>
<dbReference type="InterPro" id="IPR010920">
    <property type="entry name" value="LSM_dom_sf"/>
</dbReference>
<reference evidence="7" key="2">
    <citation type="submission" date="2020-09" db="EMBL/GenBank/DDBJ databases">
        <authorList>
            <person name="Sun Q."/>
            <person name="Zhou Y."/>
        </authorList>
    </citation>
    <scope>NUCLEOTIDE SEQUENCE</scope>
    <source>
        <strain evidence="7">CGMCC 1.16548</strain>
    </source>
</reference>
<feature type="transmembrane region" description="Helical" evidence="5">
    <location>
        <begin position="48"/>
        <end position="67"/>
    </location>
</feature>